<organism evidence="3 4">
    <name type="scientific">Gemella morbillorum</name>
    <dbReference type="NCBI Taxonomy" id="29391"/>
    <lineage>
        <taxon>Bacteria</taxon>
        <taxon>Bacillati</taxon>
        <taxon>Bacillota</taxon>
        <taxon>Bacilli</taxon>
        <taxon>Bacillales</taxon>
        <taxon>Gemellaceae</taxon>
        <taxon>Gemella</taxon>
    </lineage>
</organism>
<protein>
    <recommendedName>
        <fullName evidence="2">Peptidase C39-like domain-containing protein</fullName>
    </recommendedName>
</protein>
<sequence length="272" mass="30996">MKIIKLLLNAILIVSFLCGCSKNIDKKEDAPTKTEENKKEDNKVNRQENNPNDKNNINNNEVIKKTQDGEKSPNNETSQVKETPKETNRKVRLNVTPQVQKVWYYCAPTSVSMILSYRGVYVDQFTLAKEMGTYEPFGTHNKDAIRVLNKYMFGYEFPVTGQAGYRLEVVVGGTQSAQEISLFKQRLKKNIKDGYPMYLTMDVSKIYPGLKGEHNVTAIGYIETEDGSDIKYVYYLDPAPKVQDSVYGGLKIETPEKLLNSMLTCEEPNYAW</sequence>
<feature type="region of interest" description="Disordered" evidence="1">
    <location>
        <begin position="27"/>
        <end position="89"/>
    </location>
</feature>
<proteinExistence type="predicted"/>
<reference evidence="3 4" key="1">
    <citation type="submission" date="2019-11" db="EMBL/GenBank/DDBJ databases">
        <title>FDA dAtabase for Regulatory Grade micrObial Sequences (FDA-ARGOS): Supporting development and validation of Infectious Disease Dx tests.</title>
        <authorList>
            <person name="Turner S."/>
            <person name="Byrd R."/>
            <person name="Tallon L."/>
            <person name="Sadzewicz L."/>
            <person name="Vavikolanu K."/>
            <person name="Mehta A."/>
            <person name="Aluvathingal J."/>
            <person name="Nadendla S."/>
            <person name="Myers T."/>
            <person name="Yan Y."/>
            <person name="Sichtig H."/>
        </authorList>
    </citation>
    <scope>NUCLEOTIDE SEQUENCE [LARGE SCALE GENOMIC DNA]</scope>
    <source>
        <strain evidence="3 4">FDAARGOS_741</strain>
    </source>
</reference>
<evidence type="ECO:0000313" key="4">
    <source>
        <dbReference type="Proteomes" id="UP000425411"/>
    </source>
</evidence>
<name>A0AAP9KSY5_9BACL</name>
<evidence type="ECO:0000313" key="3">
    <source>
        <dbReference type="EMBL" id="QGS08936.1"/>
    </source>
</evidence>
<accession>A0AAP9KSY5</accession>
<feature type="compositionally biased region" description="Basic and acidic residues" evidence="1">
    <location>
        <begin position="62"/>
        <end position="73"/>
    </location>
</feature>
<dbReference type="AlphaFoldDB" id="A0AAP9KSY5"/>
<dbReference type="Gene3D" id="3.90.70.10">
    <property type="entry name" value="Cysteine proteinases"/>
    <property type="match status" value="1"/>
</dbReference>
<dbReference type="Pfam" id="PF13529">
    <property type="entry name" value="Peptidase_C39_2"/>
    <property type="match status" value="1"/>
</dbReference>
<dbReference type="RefSeq" id="WP_004633315.1">
    <property type="nucleotide sequence ID" value="NZ_CAXSSU010000001.1"/>
</dbReference>
<dbReference type="PROSITE" id="PS51257">
    <property type="entry name" value="PROKAR_LIPOPROTEIN"/>
    <property type="match status" value="1"/>
</dbReference>
<dbReference type="InterPro" id="IPR039564">
    <property type="entry name" value="Peptidase_C39-like"/>
</dbReference>
<gene>
    <name evidence="3" type="ORF">FOC49_03065</name>
</gene>
<feature type="compositionally biased region" description="Low complexity" evidence="1">
    <location>
        <begin position="49"/>
        <end position="60"/>
    </location>
</feature>
<evidence type="ECO:0000256" key="1">
    <source>
        <dbReference type="SAM" id="MobiDB-lite"/>
    </source>
</evidence>
<dbReference type="Proteomes" id="UP000425411">
    <property type="component" value="Chromosome"/>
</dbReference>
<evidence type="ECO:0000259" key="2">
    <source>
        <dbReference type="Pfam" id="PF13529"/>
    </source>
</evidence>
<dbReference type="EMBL" id="CP046314">
    <property type="protein sequence ID" value="QGS08936.1"/>
    <property type="molecule type" value="Genomic_DNA"/>
</dbReference>
<feature type="compositionally biased region" description="Basic and acidic residues" evidence="1">
    <location>
        <begin position="27"/>
        <end position="46"/>
    </location>
</feature>
<feature type="domain" description="Peptidase C39-like" evidence="2">
    <location>
        <begin position="93"/>
        <end position="239"/>
    </location>
</feature>
<keyword evidence="4" id="KW-1185">Reference proteome</keyword>